<protein>
    <recommendedName>
        <fullName evidence="2">Transglutaminase-like domain-containing protein</fullName>
    </recommendedName>
</protein>
<dbReference type="PANTHER" id="PTHR42736">
    <property type="entry name" value="PROTEIN-GLUTAMINE GAMMA-GLUTAMYLTRANSFERASE"/>
    <property type="match status" value="1"/>
</dbReference>
<dbReference type="eggNOG" id="COG1305">
    <property type="taxonomic scope" value="Bacteria"/>
</dbReference>
<dbReference type="InterPro" id="IPR021878">
    <property type="entry name" value="TgpA_N"/>
</dbReference>
<feature type="transmembrane region" description="Helical" evidence="1">
    <location>
        <begin position="536"/>
        <end position="555"/>
    </location>
</feature>
<gene>
    <name evidence="3" type="ORF">N790_14010</name>
</gene>
<evidence type="ECO:0000256" key="1">
    <source>
        <dbReference type="SAM" id="Phobius"/>
    </source>
</evidence>
<accession>A0A091BJ56</accession>
<dbReference type="RefSeq" id="WP_052385641.1">
    <property type="nucleotide sequence ID" value="NZ_AVCH01000035.1"/>
</dbReference>
<dbReference type="Proteomes" id="UP000029392">
    <property type="component" value="Unassembled WGS sequence"/>
</dbReference>
<dbReference type="InterPro" id="IPR025403">
    <property type="entry name" value="TgpA-like_C"/>
</dbReference>
<sequence>MAEPLPTPLRRWCMAAAAACLLPLLLQLPPGLALALAAMAATGYLFERRWPAALRLLLVLLVAGYLLLTFGFNLGRDTGTALLAALLAIKPGETHGARDARSLLGFSLFAPFAAFLQDQGPLTMALTVLAVAMLLVALAMLAEQRPGAAAPKLDRPRFTQVGLAIAVALPLALAGFWLFPRLATPLWGMPENVLGRSGLNDRMTPDEWVELFADDTPALRVRFEGPAPRRQDLYWRAQVLWDFDGQTWTRDMGAYSRAAPVPRARSAELRYEVALEPTDRRYLVVLDTPLEAPGGGRLASDASVVADAPVSRMIKYTGRSAIDATLEAELAPEARRLALQLPPGLNPRTVALGRQWSAESGGDDVAVVRRALAWIGEDFSYSLTVPPTGLNAVDDFLFETQVGFCQHYSSAFAVLMRAAGIPTRVVLGYAGGYRNPYGDYWSVRRMDAHAWNEVWLEGRGWTRVDPTAAVAPVRILDTVEDRARSEALLPETFTPVRDFADWARRSWNEMVLTFDAERQARLFRPLGIDQASAGQLGLAFALGAGGVMALTLWYLMRGQPGSRDPVVAAWLGFTRRMRRAGFEKPPSEPPLAYAARLSAALPGQAETLESLSRRYAAHRYARGQLPAEARARLIADLRAFRPVKSHRPNGESP</sequence>
<dbReference type="InterPro" id="IPR052901">
    <property type="entry name" value="Bact_TGase-like"/>
</dbReference>
<feature type="transmembrane region" description="Helical" evidence="1">
    <location>
        <begin position="122"/>
        <end position="141"/>
    </location>
</feature>
<dbReference type="AlphaFoldDB" id="A0A091BJ56"/>
<evidence type="ECO:0000313" key="4">
    <source>
        <dbReference type="Proteomes" id="UP000029392"/>
    </source>
</evidence>
<comment type="caution">
    <text evidence="3">The sequence shown here is derived from an EMBL/GenBank/DDBJ whole genome shotgun (WGS) entry which is preliminary data.</text>
</comment>
<keyword evidence="1" id="KW-0472">Membrane</keyword>
<feature type="domain" description="Transglutaminase-like" evidence="2">
    <location>
        <begin position="397"/>
        <end position="468"/>
    </location>
</feature>
<dbReference type="OrthoDB" id="9804872at2"/>
<dbReference type="Pfam" id="PF11992">
    <property type="entry name" value="TgpA_N"/>
    <property type="match status" value="1"/>
</dbReference>
<dbReference type="STRING" id="1384054.N790_14010"/>
<keyword evidence="1" id="KW-1133">Transmembrane helix</keyword>
<dbReference type="EMBL" id="AVCH01000035">
    <property type="protein sequence ID" value="KFN51801.1"/>
    <property type="molecule type" value="Genomic_DNA"/>
</dbReference>
<reference evidence="3 4" key="1">
    <citation type="submission" date="2013-09" db="EMBL/GenBank/DDBJ databases">
        <title>Genome sequencing of Arenimonas malthae.</title>
        <authorList>
            <person name="Chen F."/>
            <person name="Wang G."/>
        </authorList>
    </citation>
    <scope>NUCLEOTIDE SEQUENCE [LARGE SCALE GENOMIC DNA]</scope>
    <source>
        <strain evidence="3 4">CC-JY-1</strain>
    </source>
</reference>
<keyword evidence="1" id="KW-0812">Transmembrane</keyword>
<feature type="transmembrane region" description="Helical" evidence="1">
    <location>
        <begin position="161"/>
        <end position="179"/>
    </location>
</feature>
<proteinExistence type="predicted"/>
<evidence type="ECO:0000313" key="3">
    <source>
        <dbReference type="EMBL" id="KFN51801.1"/>
    </source>
</evidence>
<feature type="transmembrane region" description="Helical" evidence="1">
    <location>
        <begin position="53"/>
        <end position="74"/>
    </location>
</feature>
<dbReference type="Pfam" id="PF01841">
    <property type="entry name" value="Transglut_core"/>
    <property type="match status" value="1"/>
</dbReference>
<organism evidence="3 4">
    <name type="scientific">Arenimonas malthae CC-JY-1</name>
    <dbReference type="NCBI Taxonomy" id="1384054"/>
    <lineage>
        <taxon>Bacteria</taxon>
        <taxon>Pseudomonadati</taxon>
        <taxon>Pseudomonadota</taxon>
        <taxon>Gammaproteobacteria</taxon>
        <taxon>Lysobacterales</taxon>
        <taxon>Lysobacteraceae</taxon>
        <taxon>Arenimonas</taxon>
    </lineage>
</organism>
<dbReference type="SUPFAM" id="SSF54001">
    <property type="entry name" value="Cysteine proteinases"/>
    <property type="match status" value="1"/>
</dbReference>
<dbReference type="PATRIC" id="fig|1384054.3.peg.540"/>
<name>A0A091BJ56_9GAMM</name>
<dbReference type="Gene3D" id="3.10.620.30">
    <property type="match status" value="1"/>
</dbReference>
<dbReference type="PANTHER" id="PTHR42736:SF1">
    <property type="entry name" value="PROTEIN-GLUTAMINE GAMMA-GLUTAMYLTRANSFERASE"/>
    <property type="match status" value="1"/>
</dbReference>
<dbReference type="Pfam" id="PF13559">
    <property type="entry name" value="DUF4129"/>
    <property type="match status" value="1"/>
</dbReference>
<dbReference type="InterPro" id="IPR002931">
    <property type="entry name" value="Transglutaminase-like"/>
</dbReference>
<keyword evidence="4" id="KW-1185">Reference proteome</keyword>
<dbReference type="SMART" id="SM00460">
    <property type="entry name" value="TGc"/>
    <property type="match status" value="1"/>
</dbReference>
<evidence type="ECO:0000259" key="2">
    <source>
        <dbReference type="SMART" id="SM00460"/>
    </source>
</evidence>
<dbReference type="InterPro" id="IPR038765">
    <property type="entry name" value="Papain-like_cys_pep_sf"/>
</dbReference>